<feature type="transmembrane region" description="Helical" evidence="1">
    <location>
        <begin position="57"/>
        <end position="79"/>
    </location>
</feature>
<reference evidence="3" key="1">
    <citation type="journal article" date="2010" name="PLoS Negl. Trop. Dis.">
        <title>The genome sequence of Trypanosoma brucei gambiense, causative agent of chronic human african trypanosomiasis.</title>
        <authorList>
            <person name="Jackson A.P."/>
            <person name="Sanders M."/>
            <person name="Berry A."/>
            <person name="McQuillan J."/>
            <person name="Aslett M.A."/>
            <person name="Quail M.A."/>
            <person name="Chukualim B."/>
            <person name="Capewell P."/>
            <person name="MacLeod A."/>
            <person name="Melville S.E."/>
            <person name="Gibson W."/>
            <person name="Barry J.D."/>
            <person name="Berriman M."/>
            <person name="Hertz-Fowler C."/>
        </authorList>
    </citation>
    <scope>NUCLEOTIDE SEQUENCE [LARGE SCALE GENOMIC DNA]</scope>
    <source>
        <strain evidence="3">MHOM/CI/86/DAL972</strain>
    </source>
</reference>
<evidence type="ECO:0000313" key="3">
    <source>
        <dbReference type="Proteomes" id="UP000002316"/>
    </source>
</evidence>
<name>C9ZIU2_TRYB9</name>
<gene>
    <name evidence="2" type="ORF">TbgDal_I2480</name>
</gene>
<keyword evidence="1" id="KW-1133">Transmembrane helix</keyword>
<dbReference type="Proteomes" id="UP000002316">
    <property type="component" value="Chromosome 1"/>
</dbReference>
<evidence type="ECO:0000256" key="1">
    <source>
        <dbReference type="SAM" id="Phobius"/>
    </source>
</evidence>
<dbReference type="GeneID" id="23858331"/>
<accession>C9ZIU2</accession>
<dbReference type="RefSeq" id="XP_011771525.1">
    <property type="nucleotide sequence ID" value="XM_011773223.1"/>
</dbReference>
<dbReference type="KEGG" id="tbg:TbgDal_I2480"/>
<sequence length="85" mass="9652">MFRCSVAGGCAADKGENFCVCTCFDLCRLNFLVTHSDCLCSGRRDVFFFFLQQSLGWLGPITHFRCPSFLFLVLVGWFIHMHATC</sequence>
<protein>
    <submittedName>
        <fullName evidence="2">Uncharacterized protein</fullName>
    </submittedName>
</protein>
<keyword evidence="1" id="KW-0472">Membrane</keyword>
<dbReference type="AlphaFoldDB" id="C9ZIU2"/>
<proteinExistence type="predicted"/>
<organism evidence="2 3">
    <name type="scientific">Trypanosoma brucei gambiense (strain MHOM/CI/86/DAL972)</name>
    <dbReference type="NCBI Taxonomy" id="679716"/>
    <lineage>
        <taxon>Eukaryota</taxon>
        <taxon>Discoba</taxon>
        <taxon>Euglenozoa</taxon>
        <taxon>Kinetoplastea</taxon>
        <taxon>Metakinetoplastina</taxon>
        <taxon>Trypanosomatida</taxon>
        <taxon>Trypanosomatidae</taxon>
        <taxon>Trypanosoma</taxon>
    </lineage>
</organism>
<keyword evidence="1" id="KW-0812">Transmembrane</keyword>
<evidence type="ECO:0000313" key="2">
    <source>
        <dbReference type="EMBL" id="CBH09084.1"/>
    </source>
</evidence>
<dbReference type="EMBL" id="FN554964">
    <property type="protein sequence ID" value="CBH09084.1"/>
    <property type="molecule type" value="Genomic_DNA"/>
</dbReference>